<evidence type="ECO:0000256" key="1">
    <source>
        <dbReference type="ARBA" id="ARBA00022737"/>
    </source>
</evidence>
<proteinExistence type="predicted"/>
<dbReference type="OMA" id="DANNAAW"/>
<evidence type="ECO:0000313" key="2">
    <source>
        <dbReference type="EMBL" id="CCC51569.1"/>
    </source>
</evidence>
<dbReference type="Pfam" id="PF02493">
    <property type="entry name" value="MORN"/>
    <property type="match status" value="15"/>
</dbReference>
<name>G0U6R5_TRYVY</name>
<gene>
    <name evidence="2" type="ORF">TVY486_1006190</name>
</gene>
<organism evidence="2">
    <name type="scientific">Trypanosoma vivax (strain Y486)</name>
    <dbReference type="NCBI Taxonomy" id="1055687"/>
    <lineage>
        <taxon>Eukaryota</taxon>
        <taxon>Discoba</taxon>
        <taxon>Euglenozoa</taxon>
        <taxon>Kinetoplastea</taxon>
        <taxon>Metakinetoplastina</taxon>
        <taxon>Trypanosomatida</taxon>
        <taxon>Trypanosomatidae</taxon>
        <taxon>Trypanosoma</taxon>
        <taxon>Duttonella</taxon>
    </lineage>
</organism>
<dbReference type="EMBL" id="HE573026">
    <property type="protein sequence ID" value="CCC51569.1"/>
    <property type="molecule type" value="Genomic_DNA"/>
</dbReference>
<dbReference type="VEuPathDB" id="TriTrypDB:TvY486_1006190"/>
<dbReference type="AlphaFoldDB" id="G0U6R5"/>
<dbReference type="Gene3D" id="2.20.110.10">
    <property type="entry name" value="Histone H3 K4-specific methyltransferase SET7/9 N-terminal domain"/>
    <property type="match status" value="7"/>
</dbReference>
<protein>
    <recommendedName>
        <fullName evidence="3">MORN repeat-containing protein</fullName>
    </recommendedName>
</protein>
<keyword evidence="1" id="KW-0677">Repeat</keyword>
<evidence type="ECO:0008006" key="3">
    <source>
        <dbReference type="Google" id="ProtNLM"/>
    </source>
</evidence>
<sequence>MLTITEEKVPIPLIPDVELCDVRVGATDPALFFRISLSKPYQVIIEFQEFNTVARCMLLLSPTDQHPSKHTAVWKHLSPDPKKTLSILPADPSYQVGSLYLAVRYVEPNGNTFVRLKLTLREEYEAEWYSLVNNSLYYGMWRGFCYHGFGRIIYGVQPAAVEDGAMMWSGKSLRSQSSKLSWRVDFAPVVESALLNVPRSDLSWSILVLPMPGTEMYDGEWVNGRKEGIGVYQWGDRSYWGMWKDGKRHGFGVFTTAGDFRYEGEWLCDKKHGLGKAFYADGSKYQGEWEDGCRSGHGLFIYPNRVTVSGTWKEDTLCSNVTANYTDSSFYLGEWKDGCRHGNGKHTDALGNVFVGRWENDRRSGTGTLTFVNGVVCVATWVSDERTDGVFTFPNGEVYVGEWDDVLLLRDGVGHCTYPNGDEYEGNWSKDLRDGFGTLVEACRKQSYSGEWHMGKRHGLGIQKTDSGTYHGEFRDDFCCGRGFYMGLDGSMYRGYWKDGAQVGHGVLVEADSNTQYEGLFLLGKLQSFGSSRSSEDMYEGTWLDGKRQGLGVTSLPNGDVVHCLWHRGVAKDGYVLYKYRDGNVYEGGWANGQRCGHGTLRYADGSVFVGEWLNDKPHGHGCYTDARGEAHNGVWENGIQQDVCGIICFVDGSVYHGSINNGKPEGMGRLSYPDGTRFEGVFRVGTYKA</sequence>
<accession>G0U6R5</accession>
<dbReference type="PANTHER" id="PTHR43215:SF14">
    <property type="entry name" value="RADIAL SPOKE HEAD 1 HOMOLOG"/>
    <property type="match status" value="1"/>
</dbReference>
<dbReference type="PANTHER" id="PTHR43215">
    <property type="entry name" value="RADIAL SPOKE HEAD 1 HOMOLOG"/>
    <property type="match status" value="1"/>
</dbReference>
<dbReference type="SUPFAM" id="SSF82185">
    <property type="entry name" value="Histone H3 K4-specific methyltransferase SET7/9 N-terminal domain"/>
    <property type="match status" value="4"/>
</dbReference>
<dbReference type="SMART" id="SM00698">
    <property type="entry name" value="MORN"/>
    <property type="match status" value="15"/>
</dbReference>
<dbReference type="InterPro" id="IPR003409">
    <property type="entry name" value="MORN"/>
</dbReference>
<reference evidence="2" key="1">
    <citation type="journal article" date="2012" name="Proc. Natl. Acad. Sci. U.S.A.">
        <title>Antigenic diversity is generated by distinct evolutionary mechanisms in African trypanosome species.</title>
        <authorList>
            <person name="Jackson A.P."/>
            <person name="Berry A."/>
            <person name="Aslett M."/>
            <person name="Allison H.C."/>
            <person name="Burton P."/>
            <person name="Vavrova-Anderson J."/>
            <person name="Brown R."/>
            <person name="Browne H."/>
            <person name="Corton N."/>
            <person name="Hauser H."/>
            <person name="Gamble J."/>
            <person name="Gilderthorp R."/>
            <person name="Marcello L."/>
            <person name="McQuillan J."/>
            <person name="Otto T.D."/>
            <person name="Quail M.A."/>
            <person name="Sanders M.J."/>
            <person name="van Tonder A."/>
            <person name="Ginger M.L."/>
            <person name="Field M.C."/>
            <person name="Barry J.D."/>
            <person name="Hertz-Fowler C."/>
            <person name="Berriman M."/>
        </authorList>
    </citation>
    <scope>NUCLEOTIDE SEQUENCE</scope>
    <source>
        <strain evidence="2">Y486</strain>
    </source>
</reference>